<accession>A0A9X2EFM8</accession>
<dbReference type="InterPro" id="IPR013519">
    <property type="entry name" value="Int_alpha_beta-p"/>
</dbReference>
<evidence type="ECO:0000256" key="2">
    <source>
        <dbReference type="ARBA" id="ARBA00022737"/>
    </source>
</evidence>
<keyword evidence="2" id="KW-0677">Repeat</keyword>
<dbReference type="Pfam" id="PF14312">
    <property type="entry name" value="FG-GAP_2"/>
    <property type="match status" value="7"/>
</dbReference>
<feature type="chain" id="PRO_5040807738" evidence="4">
    <location>
        <begin position="24"/>
        <end position="456"/>
    </location>
</feature>
<keyword evidence="6" id="KW-1185">Reference proteome</keyword>
<dbReference type="PANTHER" id="PTHR36220:SF1">
    <property type="entry name" value="GAMMA TUBULIN COMPLEX COMPONENT C-TERMINAL DOMAIN-CONTAINING PROTEIN"/>
    <property type="match status" value="1"/>
</dbReference>
<dbReference type="SMART" id="SM00191">
    <property type="entry name" value="Int_alpha"/>
    <property type="match status" value="4"/>
</dbReference>
<evidence type="ECO:0000256" key="1">
    <source>
        <dbReference type="ARBA" id="ARBA00022729"/>
    </source>
</evidence>
<comment type="caution">
    <text evidence="5">The sequence shown here is derived from an EMBL/GenBank/DDBJ whole genome shotgun (WGS) entry which is preliminary data.</text>
</comment>
<feature type="signal peptide" evidence="4">
    <location>
        <begin position="1"/>
        <end position="23"/>
    </location>
</feature>
<sequence>MPSFLKLHRLIASLLFVSVVTNASLANHRETMAIDPTDKVAPIESQPSMMVPALTPASATTSPTPNKIHASDGAPEDFFGFSVAIFGNTALVGANRADGENGDVDTGAAYVFTRYGNTWRQQAKLTAHDARAGDTLGGSVAIWADTAIAGAIGDDKKGNNAGAVYVFKRRDDAWQQQAKLIAADGDAGDAFGQNVAILGDTIVVGTPHDDDKGDGSGSAYVFSRYGDSWKQEAKLTASYGFAGDLFGISVALTSDTILVGADLNDEKATDAGAAYIFVRAGGHWVEQAKLTAADGAETDIFGVRVALSGDTALVSARRDDDIDMGVDAGSVYVFTRSGTTWHQQAKLLAPDGNVDDRFGRDVALYQNTALIGAMHQDDRGDNSGAAYIFRRTGTSWKFIAKITAGDVAPGDLLGWSVAMSQNSALIAAARSDAHGKESGAAYIFDFDNKGLVFVPK</sequence>
<name>A0A9X2EFM8_9SPHN</name>
<dbReference type="RefSeq" id="WP_252112051.1">
    <property type="nucleotide sequence ID" value="NZ_JAMSHT010000001.1"/>
</dbReference>
<dbReference type="InterPro" id="IPR028994">
    <property type="entry name" value="Integrin_alpha_N"/>
</dbReference>
<evidence type="ECO:0000256" key="3">
    <source>
        <dbReference type="ARBA" id="ARBA00023180"/>
    </source>
</evidence>
<reference evidence="5" key="1">
    <citation type="submission" date="2022-06" db="EMBL/GenBank/DDBJ databases">
        <title>Sphingomicrobium sedimins sp. nov., a marine bacterium isolated from tidal flat.</title>
        <authorList>
            <person name="Kim C.-H."/>
            <person name="Yoo Y."/>
            <person name="Kim J.-J."/>
        </authorList>
    </citation>
    <scope>NUCLEOTIDE SEQUENCE</scope>
    <source>
        <strain evidence="5">GRR-S6-50</strain>
    </source>
</reference>
<evidence type="ECO:0000313" key="6">
    <source>
        <dbReference type="Proteomes" id="UP001155128"/>
    </source>
</evidence>
<dbReference type="Gene3D" id="2.130.10.130">
    <property type="entry name" value="Integrin alpha, N-terminal"/>
    <property type="match status" value="5"/>
</dbReference>
<dbReference type="AlphaFoldDB" id="A0A9X2EFM8"/>
<protein>
    <submittedName>
        <fullName evidence="5">FG-GAP repeat protein</fullName>
    </submittedName>
</protein>
<proteinExistence type="predicted"/>
<dbReference type="EMBL" id="JAMSHT010000001">
    <property type="protein sequence ID" value="MCM8556657.1"/>
    <property type="molecule type" value="Genomic_DNA"/>
</dbReference>
<organism evidence="5 6">
    <name type="scientific">Sphingomicrobium sediminis</name>
    <dbReference type="NCBI Taxonomy" id="2950949"/>
    <lineage>
        <taxon>Bacteria</taxon>
        <taxon>Pseudomonadati</taxon>
        <taxon>Pseudomonadota</taxon>
        <taxon>Alphaproteobacteria</taxon>
        <taxon>Sphingomonadales</taxon>
        <taxon>Sphingomonadaceae</taxon>
        <taxon>Sphingomicrobium</taxon>
    </lineage>
</organism>
<evidence type="ECO:0000313" key="5">
    <source>
        <dbReference type="EMBL" id="MCM8556657.1"/>
    </source>
</evidence>
<dbReference type="InterPro" id="IPR013517">
    <property type="entry name" value="FG-GAP"/>
</dbReference>
<dbReference type="Proteomes" id="UP001155128">
    <property type="component" value="Unassembled WGS sequence"/>
</dbReference>
<dbReference type="PANTHER" id="PTHR36220">
    <property type="entry name" value="UNNAMED PRODUCT"/>
    <property type="match status" value="1"/>
</dbReference>
<evidence type="ECO:0000256" key="4">
    <source>
        <dbReference type="SAM" id="SignalP"/>
    </source>
</evidence>
<keyword evidence="3" id="KW-0325">Glycoprotein</keyword>
<keyword evidence="1 4" id="KW-0732">Signal</keyword>
<gene>
    <name evidence="5" type="ORF">NDO55_02325</name>
</gene>
<dbReference type="SUPFAM" id="SSF69318">
    <property type="entry name" value="Integrin alpha N-terminal domain"/>
    <property type="match status" value="3"/>
</dbReference>